<feature type="region of interest" description="Disordered" evidence="2">
    <location>
        <begin position="167"/>
        <end position="187"/>
    </location>
</feature>
<name>A0AAU2UWQ1_9ACTN</name>
<gene>
    <name evidence="3" type="ORF">OG549_00500</name>
</gene>
<feature type="coiled-coil region" evidence="1">
    <location>
        <begin position="16"/>
        <end position="43"/>
    </location>
</feature>
<sequence length="187" mass="19468">MTSVMGLLEEREAAARVRAEEVRAEAERVLAELAEAEAVLERRVIARTELAEALAAPAERVDAPVADPAQAEDTVSAGMAKAPVAGSVVPRWHPGTPVDALAVDYRRIVELVESEVVGKEGISAGEAADRLGLEMVPAKVEGVRSKASRLAERGWLVKAATGRFMPRPSTSTAVSGVVRPGGPGGGS</sequence>
<proteinExistence type="predicted"/>
<evidence type="ECO:0000313" key="3">
    <source>
        <dbReference type="EMBL" id="WTW59250.1"/>
    </source>
</evidence>
<dbReference type="EMBL" id="CP108318">
    <property type="protein sequence ID" value="WTW59250.1"/>
    <property type="molecule type" value="Genomic_DNA"/>
</dbReference>
<evidence type="ECO:0000256" key="2">
    <source>
        <dbReference type="SAM" id="MobiDB-lite"/>
    </source>
</evidence>
<keyword evidence="1" id="KW-0175">Coiled coil</keyword>
<organism evidence="3">
    <name type="scientific">Streptomyces sp. NBC_00003</name>
    <dbReference type="NCBI Taxonomy" id="2903608"/>
    <lineage>
        <taxon>Bacteria</taxon>
        <taxon>Bacillati</taxon>
        <taxon>Actinomycetota</taxon>
        <taxon>Actinomycetes</taxon>
        <taxon>Kitasatosporales</taxon>
        <taxon>Streptomycetaceae</taxon>
        <taxon>Streptomyces</taxon>
    </lineage>
</organism>
<protein>
    <submittedName>
        <fullName evidence="3">Uncharacterized protein</fullName>
    </submittedName>
</protein>
<accession>A0AAU2UWQ1</accession>
<dbReference type="AlphaFoldDB" id="A0AAU2UWQ1"/>
<reference evidence="3" key="1">
    <citation type="submission" date="2022-10" db="EMBL/GenBank/DDBJ databases">
        <title>The complete genomes of actinobacterial strains from the NBC collection.</title>
        <authorList>
            <person name="Joergensen T.S."/>
            <person name="Alvarez Arevalo M."/>
            <person name="Sterndorff E.B."/>
            <person name="Faurdal D."/>
            <person name="Vuksanovic O."/>
            <person name="Mourched A.-S."/>
            <person name="Charusanti P."/>
            <person name="Shaw S."/>
            <person name="Blin K."/>
            <person name="Weber T."/>
        </authorList>
    </citation>
    <scope>NUCLEOTIDE SEQUENCE</scope>
    <source>
        <strain evidence="3">NBC_00003</strain>
    </source>
</reference>
<evidence type="ECO:0000256" key="1">
    <source>
        <dbReference type="SAM" id="Coils"/>
    </source>
</evidence>